<dbReference type="Proteomes" id="UP000294933">
    <property type="component" value="Unassembled WGS sequence"/>
</dbReference>
<dbReference type="GO" id="GO:0071244">
    <property type="term" value="P:cellular response to carbon dioxide"/>
    <property type="evidence" value="ECO:0007669"/>
    <property type="project" value="TreeGrafter"/>
</dbReference>
<comment type="similarity">
    <text evidence="1 8">Belongs to the beta-class carbonic anhydrase family.</text>
</comment>
<dbReference type="PANTHER" id="PTHR11002:SF76">
    <property type="entry name" value="CARBONIC ANHYDRASE"/>
    <property type="match status" value="1"/>
</dbReference>
<feature type="binding site" evidence="7">
    <location>
        <position position="45"/>
    </location>
    <ligand>
        <name>Zn(2+)</name>
        <dbReference type="ChEBI" id="CHEBI:29105"/>
    </ligand>
</feature>
<keyword evidence="3 7" id="KW-0479">Metal-binding</keyword>
<dbReference type="PANTHER" id="PTHR11002">
    <property type="entry name" value="CARBONIC ANHYDRASE"/>
    <property type="match status" value="1"/>
</dbReference>
<dbReference type="InterPro" id="IPR015892">
    <property type="entry name" value="Carbonic_anhydrase_CS"/>
</dbReference>
<dbReference type="SUPFAM" id="SSF53056">
    <property type="entry name" value="beta-carbonic anhydrase, cab"/>
    <property type="match status" value="1"/>
</dbReference>
<comment type="function">
    <text evidence="8">Reversible hydration of carbon dioxide.</text>
</comment>
<dbReference type="GO" id="GO:0015976">
    <property type="term" value="P:carbon utilization"/>
    <property type="evidence" value="ECO:0007669"/>
    <property type="project" value="InterPro"/>
</dbReference>
<dbReference type="EC" id="4.2.1.1" evidence="2 8"/>
<comment type="cofactor">
    <cofactor evidence="7">
        <name>Zn(2+)</name>
        <dbReference type="ChEBI" id="CHEBI:29105"/>
    </cofactor>
    <text evidence="7">Binds 1 zinc ion per subunit.</text>
</comment>
<evidence type="ECO:0000256" key="5">
    <source>
        <dbReference type="ARBA" id="ARBA00023239"/>
    </source>
</evidence>
<dbReference type="InterPro" id="IPR036874">
    <property type="entry name" value="Carbonic_anhydrase_sf"/>
</dbReference>
<keyword evidence="10" id="KW-1185">Reference proteome</keyword>
<keyword evidence="5 8" id="KW-0456">Lyase</keyword>
<organism evidence="9 10">
    <name type="scientific">Rickenella mellea</name>
    <dbReference type="NCBI Taxonomy" id="50990"/>
    <lineage>
        <taxon>Eukaryota</taxon>
        <taxon>Fungi</taxon>
        <taxon>Dikarya</taxon>
        <taxon>Basidiomycota</taxon>
        <taxon>Agaricomycotina</taxon>
        <taxon>Agaricomycetes</taxon>
        <taxon>Hymenochaetales</taxon>
        <taxon>Rickenellaceae</taxon>
        <taxon>Rickenella</taxon>
    </lineage>
</organism>
<dbReference type="Gene3D" id="3.40.1050.10">
    <property type="entry name" value="Carbonic anhydrase"/>
    <property type="match status" value="1"/>
</dbReference>
<feature type="binding site" evidence="7">
    <location>
        <position position="104"/>
    </location>
    <ligand>
        <name>Zn(2+)</name>
        <dbReference type="ChEBI" id="CHEBI:29105"/>
    </ligand>
</feature>
<dbReference type="GO" id="GO:0034599">
    <property type="term" value="P:cellular response to oxidative stress"/>
    <property type="evidence" value="ECO:0007669"/>
    <property type="project" value="TreeGrafter"/>
</dbReference>
<sequence>MTNYPVLDALLANNVQWSTGVDNSDPDFFAQSAKGQSPKVLWIGCADSRVPASVITASKPGDIFVHRNIANQFHLDDDSALSVLSYAVEHLGVEHVIVVGHSNCGGAAGAYDAACANPDGSATSPTTPTTPLERWLTPLTSLVRDLGLTTVPRDKALPLLITESVIRQVANICATNVIKNAWAEGKNVSVHGWLYELEDGRLQDLEVSTVPGL</sequence>
<dbReference type="Pfam" id="PF00484">
    <property type="entry name" value="Pro_CA"/>
    <property type="match status" value="1"/>
</dbReference>
<evidence type="ECO:0000313" key="9">
    <source>
        <dbReference type="EMBL" id="TDL27049.1"/>
    </source>
</evidence>
<evidence type="ECO:0000313" key="10">
    <source>
        <dbReference type="Proteomes" id="UP000294933"/>
    </source>
</evidence>
<feature type="binding site" evidence="7">
    <location>
        <position position="47"/>
    </location>
    <ligand>
        <name>Zn(2+)</name>
        <dbReference type="ChEBI" id="CHEBI:29105"/>
    </ligand>
</feature>
<dbReference type="STRING" id="50990.A0A4Y7QJN8"/>
<evidence type="ECO:0000256" key="6">
    <source>
        <dbReference type="ARBA" id="ARBA00048348"/>
    </source>
</evidence>
<dbReference type="VEuPathDB" id="FungiDB:BD410DRAFT_783203"/>
<dbReference type="AlphaFoldDB" id="A0A4Y7QJN8"/>
<proteinExistence type="inferred from homology"/>
<comment type="catalytic activity">
    <reaction evidence="6 8">
        <text>hydrogencarbonate + H(+) = CO2 + H2O</text>
        <dbReference type="Rhea" id="RHEA:10748"/>
        <dbReference type="ChEBI" id="CHEBI:15377"/>
        <dbReference type="ChEBI" id="CHEBI:15378"/>
        <dbReference type="ChEBI" id="CHEBI:16526"/>
        <dbReference type="ChEBI" id="CHEBI:17544"/>
        <dbReference type="EC" id="4.2.1.1"/>
    </reaction>
</comment>
<evidence type="ECO:0000256" key="2">
    <source>
        <dbReference type="ARBA" id="ARBA00012925"/>
    </source>
</evidence>
<protein>
    <recommendedName>
        <fullName evidence="2 8">Carbonic anhydrase</fullName>
        <ecNumber evidence="2 8">4.2.1.1</ecNumber>
    </recommendedName>
    <alternativeName>
        <fullName evidence="8">Carbonate dehydratase</fullName>
    </alternativeName>
</protein>
<evidence type="ECO:0000256" key="1">
    <source>
        <dbReference type="ARBA" id="ARBA00006217"/>
    </source>
</evidence>
<reference evidence="9 10" key="1">
    <citation type="submission" date="2018-06" db="EMBL/GenBank/DDBJ databases">
        <title>A transcriptomic atlas of mushroom development highlights an independent origin of complex multicellularity.</title>
        <authorList>
            <consortium name="DOE Joint Genome Institute"/>
            <person name="Krizsan K."/>
            <person name="Almasi E."/>
            <person name="Merenyi Z."/>
            <person name="Sahu N."/>
            <person name="Viragh M."/>
            <person name="Koszo T."/>
            <person name="Mondo S."/>
            <person name="Kiss B."/>
            <person name="Balint B."/>
            <person name="Kues U."/>
            <person name="Barry K."/>
            <person name="Hegedus J.C."/>
            <person name="Henrissat B."/>
            <person name="Johnson J."/>
            <person name="Lipzen A."/>
            <person name="Ohm R."/>
            <person name="Nagy I."/>
            <person name="Pangilinan J."/>
            <person name="Yan J."/>
            <person name="Xiong Y."/>
            <person name="Grigoriev I.V."/>
            <person name="Hibbett D.S."/>
            <person name="Nagy L.G."/>
        </authorList>
    </citation>
    <scope>NUCLEOTIDE SEQUENCE [LARGE SCALE GENOMIC DNA]</scope>
    <source>
        <strain evidence="9 10">SZMC22713</strain>
    </source>
</reference>
<dbReference type="GO" id="GO:0008270">
    <property type="term" value="F:zinc ion binding"/>
    <property type="evidence" value="ECO:0007669"/>
    <property type="project" value="UniProtKB-UniRule"/>
</dbReference>
<dbReference type="GO" id="GO:0004089">
    <property type="term" value="F:carbonate dehydratase activity"/>
    <property type="evidence" value="ECO:0007669"/>
    <property type="project" value="UniProtKB-UniRule"/>
</dbReference>
<gene>
    <name evidence="9" type="ORF">BD410DRAFT_783203</name>
</gene>
<dbReference type="OrthoDB" id="10248475at2759"/>
<evidence type="ECO:0000256" key="7">
    <source>
        <dbReference type="PIRSR" id="PIRSR601765-1"/>
    </source>
</evidence>
<keyword evidence="4 7" id="KW-0862">Zinc</keyword>
<dbReference type="InterPro" id="IPR001765">
    <property type="entry name" value="Carbonic_anhydrase"/>
</dbReference>
<dbReference type="SMART" id="SM00947">
    <property type="entry name" value="Pro_CA"/>
    <property type="match status" value="1"/>
</dbReference>
<evidence type="ECO:0000256" key="4">
    <source>
        <dbReference type="ARBA" id="ARBA00022833"/>
    </source>
</evidence>
<name>A0A4Y7QJN8_9AGAM</name>
<dbReference type="PROSITE" id="PS00704">
    <property type="entry name" value="PROK_CO2_ANHYDRASE_1"/>
    <property type="match status" value="1"/>
</dbReference>
<evidence type="ECO:0000256" key="8">
    <source>
        <dbReference type="RuleBase" id="RU003956"/>
    </source>
</evidence>
<evidence type="ECO:0000256" key="3">
    <source>
        <dbReference type="ARBA" id="ARBA00022723"/>
    </source>
</evidence>
<accession>A0A4Y7QJN8</accession>
<dbReference type="EMBL" id="ML170160">
    <property type="protein sequence ID" value="TDL27049.1"/>
    <property type="molecule type" value="Genomic_DNA"/>
</dbReference>
<feature type="binding site" evidence="7">
    <location>
        <position position="101"/>
    </location>
    <ligand>
        <name>Zn(2+)</name>
        <dbReference type="ChEBI" id="CHEBI:29105"/>
    </ligand>
</feature>